<keyword evidence="3" id="KW-0378">Hydrolase</keyword>
<evidence type="ECO:0000256" key="2">
    <source>
        <dbReference type="ARBA" id="ARBA00022722"/>
    </source>
</evidence>
<gene>
    <name evidence="5" type="ORF">P0082_02215</name>
</gene>
<dbReference type="RefSeq" id="WP_326927884.1">
    <property type="nucleotide sequence ID" value="NZ_CP123443.1"/>
</dbReference>
<dbReference type="Pfam" id="PF01934">
    <property type="entry name" value="HepT-like"/>
    <property type="match status" value="1"/>
</dbReference>
<evidence type="ECO:0000313" key="6">
    <source>
        <dbReference type="Proteomes" id="UP001228690"/>
    </source>
</evidence>
<dbReference type="Proteomes" id="UP001228690">
    <property type="component" value="Chromosome"/>
</dbReference>
<comment type="similarity">
    <text evidence="4">Belongs to the HepT RNase toxin family.</text>
</comment>
<sequence length="80" mass="9242">MVDDVVVNKAGSIERSIMRVREEYQDKDKFLHSHTHQDVAILNIRRACEVALDIGQHIIRKYRLGLPQSGRDLISDTRTI</sequence>
<evidence type="ECO:0000256" key="1">
    <source>
        <dbReference type="ARBA" id="ARBA00022649"/>
    </source>
</evidence>
<dbReference type="InterPro" id="IPR008201">
    <property type="entry name" value="HepT-like"/>
</dbReference>
<protein>
    <submittedName>
        <fullName evidence="5">DUF86 domain-containing protein</fullName>
    </submittedName>
</protein>
<proteinExistence type="inferred from homology"/>
<accession>A0ABY8MKH3</accession>
<organism evidence="5 6">
    <name type="scientific">Candidatus Haliotispira prima</name>
    <dbReference type="NCBI Taxonomy" id="3034016"/>
    <lineage>
        <taxon>Bacteria</taxon>
        <taxon>Pseudomonadati</taxon>
        <taxon>Spirochaetota</taxon>
        <taxon>Spirochaetia</taxon>
        <taxon>Spirochaetales</taxon>
        <taxon>Spirochaetaceae</taxon>
        <taxon>Candidatus Haliotispira</taxon>
    </lineage>
</organism>
<keyword evidence="2" id="KW-0540">Nuclease</keyword>
<keyword evidence="1" id="KW-1277">Toxin-antitoxin system</keyword>
<evidence type="ECO:0000256" key="4">
    <source>
        <dbReference type="ARBA" id="ARBA00024207"/>
    </source>
</evidence>
<dbReference type="NCBIfam" id="NF047751">
    <property type="entry name" value="HepT_toxin"/>
    <property type="match status" value="1"/>
</dbReference>
<dbReference type="Gene3D" id="1.20.120.580">
    <property type="entry name" value="bsu32300-like"/>
    <property type="match status" value="1"/>
</dbReference>
<evidence type="ECO:0000256" key="3">
    <source>
        <dbReference type="ARBA" id="ARBA00022801"/>
    </source>
</evidence>
<evidence type="ECO:0000313" key="5">
    <source>
        <dbReference type="EMBL" id="WGK69698.1"/>
    </source>
</evidence>
<dbReference type="EMBL" id="CP123443">
    <property type="protein sequence ID" value="WGK69698.1"/>
    <property type="molecule type" value="Genomic_DNA"/>
</dbReference>
<keyword evidence="6" id="KW-1185">Reference proteome</keyword>
<dbReference type="InterPro" id="IPR037038">
    <property type="entry name" value="HepT-like_sf"/>
</dbReference>
<name>A0ABY8MKH3_9SPIO</name>
<reference evidence="5 6" key="1">
    <citation type="submission" date="2023-04" db="EMBL/GenBank/DDBJ databases">
        <title>Spirochaete genome identified in red abalone sample constitutes a novel genus.</title>
        <authorList>
            <person name="Sharma S.P."/>
            <person name="Purcell C.M."/>
            <person name="Hyde J.R."/>
            <person name="Severin A.J."/>
        </authorList>
    </citation>
    <scope>NUCLEOTIDE SEQUENCE [LARGE SCALE GENOMIC DNA]</scope>
    <source>
        <strain evidence="5 6">SP-2023</strain>
    </source>
</reference>